<proteinExistence type="predicted"/>
<comment type="caution">
    <text evidence="1">The sequence shown here is derived from an EMBL/GenBank/DDBJ whole genome shotgun (WGS) entry which is preliminary data.</text>
</comment>
<name>A0A8X6H730_TRICU</name>
<gene>
    <name evidence="1" type="ORF">TNCT_275011</name>
</gene>
<keyword evidence="2" id="KW-1185">Reference proteome</keyword>
<organism evidence="1 2">
    <name type="scientific">Trichonephila clavata</name>
    <name type="common">Joro spider</name>
    <name type="synonym">Nephila clavata</name>
    <dbReference type="NCBI Taxonomy" id="2740835"/>
    <lineage>
        <taxon>Eukaryota</taxon>
        <taxon>Metazoa</taxon>
        <taxon>Ecdysozoa</taxon>
        <taxon>Arthropoda</taxon>
        <taxon>Chelicerata</taxon>
        <taxon>Arachnida</taxon>
        <taxon>Araneae</taxon>
        <taxon>Araneomorphae</taxon>
        <taxon>Entelegynae</taxon>
        <taxon>Araneoidea</taxon>
        <taxon>Nephilidae</taxon>
        <taxon>Trichonephila</taxon>
    </lineage>
</organism>
<protein>
    <submittedName>
        <fullName evidence="1">Uncharacterized protein</fullName>
    </submittedName>
</protein>
<dbReference type="Proteomes" id="UP000887116">
    <property type="component" value="Unassembled WGS sequence"/>
</dbReference>
<dbReference type="OrthoDB" id="10017160at2759"/>
<sequence length="120" mass="14298">MLTKYVQSTSKGMYNTYKDNESWIYAYELEMKQQYNVCIFQNESNRTKVVRATRLSKQMAVFSFSVTSHVATVVLEKRRRVILNDTRPLFAKYYRINLKKKTLEKKVNTLHYNASPHMSR</sequence>
<evidence type="ECO:0000313" key="2">
    <source>
        <dbReference type="Proteomes" id="UP000887116"/>
    </source>
</evidence>
<evidence type="ECO:0000313" key="1">
    <source>
        <dbReference type="EMBL" id="GFQ68327.1"/>
    </source>
</evidence>
<accession>A0A8X6H730</accession>
<dbReference type="AlphaFoldDB" id="A0A8X6H730"/>
<dbReference type="EMBL" id="BMAO01000652">
    <property type="protein sequence ID" value="GFQ68327.1"/>
    <property type="molecule type" value="Genomic_DNA"/>
</dbReference>
<reference evidence="1" key="1">
    <citation type="submission" date="2020-07" db="EMBL/GenBank/DDBJ databases">
        <title>Multicomponent nature underlies the extraordinary mechanical properties of spider dragline silk.</title>
        <authorList>
            <person name="Kono N."/>
            <person name="Nakamura H."/>
            <person name="Mori M."/>
            <person name="Yoshida Y."/>
            <person name="Ohtoshi R."/>
            <person name="Malay A.D."/>
            <person name="Moran D.A.P."/>
            <person name="Tomita M."/>
            <person name="Numata K."/>
            <person name="Arakawa K."/>
        </authorList>
    </citation>
    <scope>NUCLEOTIDE SEQUENCE</scope>
</reference>